<name>A0A0F9IF08_9ZZZZ</name>
<evidence type="ECO:0000313" key="1">
    <source>
        <dbReference type="EMBL" id="KKM26186.1"/>
    </source>
</evidence>
<sequence length="112" mass="13084">MHQEDRLPEHLGWIEAVLRTGSPDLPRLRICAQSHYGPPDRIAFVDVYGVEDDRNRRRQIRTEANDLLRRLGYVVEIESGRDIYDVRPIRPVSAHDEIRMLRCLHAACDRAQ</sequence>
<dbReference type="EMBL" id="LAZR01012562">
    <property type="protein sequence ID" value="KKM26186.1"/>
    <property type="molecule type" value="Genomic_DNA"/>
</dbReference>
<reference evidence="1" key="1">
    <citation type="journal article" date="2015" name="Nature">
        <title>Complex archaea that bridge the gap between prokaryotes and eukaryotes.</title>
        <authorList>
            <person name="Spang A."/>
            <person name="Saw J.H."/>
            <person name="Jorgensen S.L."/>
            <person name="Zaremba-Niedzwiedzka K."/>
            <person name="Martijn J."/>
            <person name="Lind A.E."/>
            <person name="van Eijk R."/>
            <person name="Schleper C."/>
            <person name="Guy L."/>
            <person name="Ettema T.J."/>
        </authorList>
    </citation>
    <scope>NUCLEOTIDE SEQUENCE</scope>
</reference>
<dbReference type="AlphaFoldDB" id="A0A0F9IF08"/>
<accession>A0A0F9IF08</accession>
<protein>
    <submittedName>
        <fullName evidence="1">Uncharacterized protein</fullName>
    </submittedName>
</protein>
<proteinExistence type="predicted"/>
<comment type="caution">
    <text evidence="1">The sequence shown here is derived from an EMBL/GenBank/DDBJ whole genome shotgun (WGS) entry which is preliminary data.</text>
</comment>
<gene>
    <name evidence="1" type="ORF">LCGC14_1587280</name>
</gene>
<organism evidence="1">
    <name type="scientific">marine sediment metagenome</name>
    <dbReference type="NCBI Taxonomy" id="412755"/>
    <lineage>
        <taxon>unclassified sequences</taxon>
        <taxon>metagenomes</taxon>
        <taxon>ecological metagenomes</taxon>
    </lineage>
</organism>